<feature type="transmembrane region" description="Helical" evidence="2">
    <location>
        <begin position="81"/>
        <end position="100"/>
    </location>
</feature>
<sequence length="239" mass="25603">MESWFIGMISNGIIAIAYLLICMAIVVPLARSGQLRTNPLGAATASIFFSCAVHHGIHAIHMLLPSFDIDTERGLAMRAAWHWPLSIWDVVGAVVALYYWSLRRNYSSLMEGAQLFQDLRQREQQALELNDTVLQGLVVAKMALDLDDTKRAHDSLSVSIDSASRIITDLLGSSATLDLVRSTPAALAVQDGAGRSGGTATATAVDVPTAPAPTSEDGPVAAPPEDPHPHSHTKDAERS</sequence>
<accession>A0A6J6UCQ6</accession>
<protein>
    <submittedName>
        <fullName evidence="3">Unannotated protein</fullName>
    </submittedName>
</protein>
<keyword evidence="2" id="KW-1133">Transmembrane helix</keyword>
<feature type="compositionally biased region" description="Basic and acidic residues" evidence="1">
    <location>
        <begin position="225"/>
        <end position="239"/>
    </location>
</feature>
<reference evidence="3" key="1">
    <citation type="submission" date="2020-05" db="EMBL/GenBank/DDBJ databases">
        <authorList>
            <person name="Chiriac C."/>
            <person name="Salcher M."/>
            <person name="Ghai R."/>
            <person name="Kavagutti S V."/>
        </authorList>
    </citation>
    <scope>NUCLEOTIDE SEQUENCE</scope>
</reference>
<dbReference type="AlphaFoldDB" id="A0A6J6UCQ6"/>
<proteinExistence type="predicted"/>
<dbReference type="EMBL" id="CAEZYQ010000019">
    <property type="protein sequence ID" value="CAB4756347.1"/>
    <property type="molecule type" value="Genomic_DNA"/>
</dbReference>
<name>A0A6J6UCQ6_9ZZZZ</name>
<feature type="transmembrane region" description="Helical" evidence="2">
    <location>
        <begin position="42"/>
        <end position="61"/>
    </location>
</feature>
<feature type="region of interest" description="Disordered" evidence="1">
    <location>
        <begin position="190"/>
        <end position="239"/>
    </location>
</feature>
<gene>
    <name evidence="3" type="ORF">UFOPK2761_02330</name>
</gene>
<evidence type="ECO:0000313" key="3">
    <source>
        <dbReference type="EMBL" id="CAB4756347.1"/>
    </source>
</evidence>
<evidence type="ECO:0000256" key="1">
    <source>
        <dbReference type="SAM" id="MobiDB-lite"/>
    </source>
</evidence>
<keyword evidence="2" id="KW-0472">Membrane</keyword>
<keyword evidence="2" id="KW-0812">Transmembrane</keyword>
<organism evidence="3">
    <name type="scientific">freshwater metagenome</name>
    <dbReference type="NCBI Taxonomy" id="449393"/>
    <lineage>
        <taxon>unclassified sequences</taxon>
        <taxon>metagenomes</taxon>
        <taxon>ecological metagenomes</taxon>
    </lineage>
</organism>
<feature type="compositionally biased region" description="Low complexity" evidence="1">
    <location>
        <begin position="198"/>
        <end position="214"/>
    </location>
</feature>
<evidence type="ECO:0000256" key="2">
    <source>
        <dbReference type="SAM" id="Phobius"/>
    </source>
</evidence>
<feature type="transmembrane region" description="Helical" evidence="2">
    <location>
        <begin position="6"/>
        <end position="30"/>
    </location>
</feature>